<feature type="transmembrane region" description="Helical" evidence="2">
    <location>
        <begin position="128"/>
        <end position="149"/>
    </location>
</feature>
<evidence type="ECO:0000313" key="3">
    <source>
        <dbReference type="EMBL" id="GMI10672.1"/>
    </source>
</evidence>
<feature type="compositionally biased region" description="Polar residues" evidence="1">
    <location>
        <begin position="104"/>
        <end position="113"/>
    </location>
</feature>
<name>A0A9W7FE86_9STRA</name>
<reference evidence="4" key="1">
    <citation type="journal article" date="2023" name="Commun. Biol.">
        <title>Genome analysis of Parmales, the sister group of diatoms, reveals the evolutionary specialization of diatoms from phago-mixotrophs to photoautotrophs.</title>
        <authorList>
            <person name="Ban H."/>
            <person name="Sato S."/>
            <person name="Yoshikawa S."/>
            <person name="Yamada K."/>
            <person name="Nakamura Y."/>
            <person name="Ichinomiya M."/>
            <person name="Sato N."/>
            <person name="Blanc-Mathieu R."/>
            <person name="Endo H."/>
            <person name="Kuwata A."/>
            <person name="Ogata H."/>
        </authorList>
    </citation>
    <scope>NUCLEOTIDE SEQUENCE [LARGE SCALE GENOMIC DNA]</scope>
    <source>
        <strain evidence="4">NIES 3699</strain>
    </source>
</reference>
<feature type="region of interest" description="Disordered" evidence="1">
    <location>
        <begin position="1"/>
        <end position="115"/>
    </location>
</feature>
<feature type="compositionally biased region" description="Basic and acidic residues" evidence="1">
    <location>
        <begin position="76"/>
        <end position="94"/>
    </location>
</feature>
<keyword evidence="2" id="KW-0812">Transmembrane</keyword>
<evidence type="ECO:0008006" key="5">
    <source>
        <dbReference type="Google" id="ProtNLM"/>
    </source>
</evidence>
<proteinExistence type="predicted"/>
<evidence type="ECO:0000256" key="1">
    <source>
        <dbReference type="SAM" id="MobiDB-lite"/>
    </source>
</evidence>
<protein>
    <recommendedName>
        <fullName evidence="5">Transmembrane protein</fullName>
    </recommendedName>
</protein>
<comment type="caution">
    <text evidence="3">The sequence shown here is derived from an EMBL/GenBank/DDBJ whole genome shotgun (WGS) entry which is preliminary data.</text>
</comment>
<keyword evidence="4" id="KW-1185">Reference proteome</keyword>
<keyword evidence="2" id="KW-0472">Membrane</keyword>
<evidence type="ECO:0000256" key="2">
    <source>
        <dbReference type="SAM" id="Phobius"/>
    </source>
</evidence>
<dbReference type="EMBL" id="BRXX01000420">
    <property type="protein sequence ID" value="GMI10672.1"/>
    <property type="molecule type" value="Genomic_DNA"/>
</dbReference>
<dbReference type="AlphaFoldDB" id="A0A9W7FE86"/>
<gene>
    <name evidence="3" type="ORF">TrVE_jg2329</name>
</gene>
<evidence type="ECO:0000313" key="4">
    <source>
        <dbReference type="Proteomes" id="UP001165160"/>
    </source>
</evidence>
<sequence>MSSPHSEVGPEREENLDVPSPHPTDVAEESGGEGDRTLPPPPSPDASGIELIEPSTVSRNPLGETRVSEPEEEENKTDSNEHAEDTDADARDVDSLPPEADQEQPPSLTSSEISAREGPVLVTECHTVYSVLTFAITSIYPILATYVIFAGSRYGTFSK</sequence>
<accession>A0A9W7FE86</accession>
<dbReference type="Proteomes" id="UP001165160">
    <property type="component" value="Unassembled WGS sequence"/>
</dbReference>
<keyword evidence="2" id="KW-1133">Transmembrane helix</keyword>
<organism evidence="3 4">
    <name type="scientific">Triparma verrucosa</name>
    <dbReference type="NCBI Taxonomy" id="1606542"/>
    <lineage>
        <taxon>Eukaryota</taxon>
        <taxon>Sar</taxon>
        <taxon>Stramenopiles</taxon>
        <taxon>Ochrophyta</taxon>
        <taxon>Bolidophyceae</taxon>
        <taxon>Parmales</taxon>
        <taxon>Triparmaceae</taxon>
        <taxon>Triparma</taxon>
    </lineage>
</organism>